<feature type="transmembrane region" description="Helical" evidence="7">
    <location>
        <begin position="181"/>
        <end position="199"/>
    </location>
</feature>
<feature type="transmembrane region" description="Helical" evidence="7">
    <location>
        <begin position="140"/>
        <end position="169"/>
    </location>
</feature>
<dbReference type="NCBIfam" id="TIGR00765">
    <property type="entry name" value="yihY_not_rbn"/>
    <property type="match status" value="1"/>
</dbReference>
<dbReference type="EMBL" id="JACVXA010000022">
    <property type="protein sequence ID" value="MBE3638419.1"/>
    <property type="molecule type" value="Genomic_DNA"/>
</dbReference>
<evidence type="ECO:0000256" key="4">
    <source>
        <dbReference type="ARBA" id="ARBA00022989"/>
    </source>
</evidence>
<feature type="transmembrane region" description="Helical" evidence="7">
    <location>
        <begin position="96"/>
        <end position="119"/>
    </location>
</feature>
<name>A0A8J6YXQ8_9RHOB</name>
<evidence type="ECO:0000256" key="3">
    <source>
        <dbReference type="ARBA" id="ARBA00022692"/>
    </source>
</evidence>
<keyword evidence="9" id="KW-1185">Reference proteome</keyword>
<dbReference type="Pfam" id="PF03631">
    <property type="entry name" value="Virul_fac_BrkB"/>
    <property type="match status" value="1"/>
</dbReference>
<gene>
    <name evidence="8" type="ORF">ICN82_09420</name>
</gene>
<feature type="region of interest" description="Disordered" evidence="6">
    <location>
        <begin position="286"/>
        <end position="306"/>
    </location>
</feature>
<evidence type="ECO:0000256" key="2">
    <source>
        <dbReference type="ARBA" id="ARBA00022475"/>
    </source>
</evidence>
<feature type="transmembrane region" description="Helical" evidence="7">
    <location>
        <begin position="247"/>
        <end position="271"/>
    </location>
</feature>
<keyword evidence="3 7" id="KW-0812">Transmembrane</keyword>
<feature type="transmembrane region" description="Helical" evidence="7">
    <location>
        <begin position="211"/>
        <end position="235"/>
    </location>
</feature>
<comment type="subcellular location">
    <subcellularLocation>
        <location evidence="1">Cell membrane</location>
        <topology evidence="1">Multi-pass membrane protein</topology>
    </subcellularLocation>
</comment>
<dbReference type="PANTHER" id="PTHR30213">
    <property type="entry name" value="INNER MEMBRANE PROTEIN YHJD"/>
    <property type="match status" value="1"/>
</dbReference>
<accession>A0A8J6YXQ8</accession>
<dbReference type="AlphaFoldDB" id="A0A8J6YXQ8"/>
<comment type="caution">
    <text evidence="8">The sequence shown here is derived from an EMBL/GenBank/DDBJ whole genome shotgun (WGS) entry which is preliminary data.</text>
</comment>
<dbReference type="GO" id="GO:0005886">
    <property type="term" value="C:plasma membrane"/>
    <property type="evidence" value="ECO:0007669"/>
    <property type="project" value="UniProtKB-SubCell"/>
</dbReference>
<evidence type="ECO:0000313" key="8">
    <source>
        <dbReference type="EMBL" id="MBE3638419.1"/>
    </source>
</evidence>
<evidence type="ECO:0000256" key="5">
    <source>
        <dbReference type="ARBA" id="ARBA00023136"/>
    </source>
</evidence>
<dbReference type="RefSeq" id="WP_193182002.1">
    <property type="nucleotide sequence ID" value="NZ_JACVXA010000022.1"/>
</dbReference>
<dbReference type="PIRSF" id="PIRSF035875">
    <property type="entry name" value="RNase_BN"/>
    <property type="match status" value="1"/>
</dbReference>
<feature type="transmembrane region" description="Helical" evidence="7">
    <location>
        <begin position="30"/>
        <end position="57"/>
    </location>
</feature>
<keyword evidence="4 7" id="KW-1133">Transmembrane helix</keyword>
<organism evidence="8 9">
    <name type="scientific">Mangrovicoccus algicola</name>
    <dbReference type="NCBI Taxonomy" id="2771008"/>
    <lineage>
        <taxon>Bacteria</taxon>
        <taxon>Pseudomonadati</taxon>
        <taxon>Pseudomonadota</taxon>
        <taxon>Alphaproteobacteria</taxon>
        <taxon>Rhodobacterales</taxon>
        <taxon>Paracoccaceae</taxon>
        <taxon>Mangrovicoccus</taxon>
    </lineage>
</organism>
<evidence type="ECO:0000256" key="7">
    <source>
        <dbReference type="SAM" id="Phobius"/>
    </source>
</evidence>
<proteinExistence type="predicted"/>
<reference evidence="8" key="1">
    <citation type="submission" date="2020-09" db="EMBL/GenBank/DDBJ databases">
        <title>A novel bacterium of genus Mangrovicoccus, isolated from South China Sea.</title>
        <authorList>
            <person name="Huang H."/>
            <person name="Mo K."/>
            <person name="Hu Y."/>
        </authorList>
    </citation>
    <scope>NUCLEOTIDE SEQUENCE</scope>
    <source>
        <strain evidence="8">HB182678</strain>
    </source>
</reference>
<evidence type="ECO:0000256" key="1">
    <source>
        <dbReference type="ARBA" id="ARBA00004651"/>
    </source>
</evidence>
<sequence>MTLLPRYKAGMWRAALTGAFAQLDEKNLTLIAAGVAFYSLLSLFPAITALVSVWGVFADPVRIESQLSLLQQFAPETAYELIAGQVASLVNAPPSALSWAGAVSLVVALWSAKAGVGALTRGLNAVYGEKNRSGMRDIAVSLALTALLLLLTAAVLALLVVLPLVLALLPVGALAEILVRLAKWVVAIGLIVLSLGLVYRIGPNRRSARVAWLSPGALLATLVWTAASVGFTFYLERFASYNEVYGSLGAVIALLMWFFISALVVLLGAAVNAELERHTLQDSTVGRSRPIGQRGAEAADTYMPVE</sequence>
<protein>
    <submittedName>
        <fullName evidence="8">YihY/virulence factor BrkB family protein</fullName>
    </submittedName>
</protein>
<dbReference type="Proteomes" id="UP000609121">
    <property type="component" value="Unassembled WGS sequence"/>
</dbReference>
<keyword evidence="5 7" id="KW-0472">Membrane</keyword>
<dbReference type="PANTHER" id="PTHR30213:SF0">
    <property type="entry name" value="UPF0761 MEMBRANE PROTEIN YIHY"/>
    <property type="match status" value="1"/>
</dbReference>
<evidence type="ECO:0000256" key="6">
    <source>
        <dbReference type="SAM" id="MobiDB-lite"/>
    </source>
</evidence>
<dbReference type="InterPro" id="IPR017039">
    <property type="entry name" value="Virul_fac_BrkB"/>
</dbReference>
<keyword evidence="2" id="KW-1003">Cell membrane</keyword>
<evidence type="ECO:0000313" key="9">
    <source>
        <dbReference type="Proteomes" id="UP000609121"/>
    </source>
</evidence>